<protein>
    <submittedName>
        <fullName evidence="1">Membrane protein</fullName>
    </submittedName>
</protein>
<dbReference type="OrthoDB" id="3873606at2"/>
<evidence type="ECO:0000313" key="2">
    <source>
        <dbReference type="Proteomes" id="UP000435837"/>
    </source>
</evidence>
<sequence>MTLHLSLVVALTVIVCLLVRKGGLKTGHAVAAILLGFYLQGTSLAPSISQFAQAVITAISSLRL</sequence>
<name>A0A640SB57_9ACTN</name>
<proteinExistence type="predicted"/>
<evidence type="ECO:0000313" key="1">
    <source>
        <dbReference type="EMBL" id="GFE08623.1"/>
    </source>
</evidence>
<dbReference type="RefSeq" id="WP_159479522.1">
    <property type="nucleotide sequence ID" value="NZ_BAAATH010000009.1"/>
</dbReference>
<dbReference type="Proteomes" id="UP000435837">
    <property type="component" value="Unassembled WGS sequence"/>
</dbReference>
<organism evidence="1 2">
    <name type="scientific">Streptomyces caniferus</name>
    <dbReference type="NCBI Taxonomy" id="285557"/>
    <lineage>
        <taxon>Bacteria</taxon>
        <taxon>Bacillati</taxon>
        <taxon>Actinomycetota</taxon>
        <taxon>Actinomycetes</taxon>
        <taxon>Kitasatosporales</taxon>
        <taxon>Streptomycetaceae</taxon>
        <taxon>Streptomyces</taxon>
    </lineage>
</organism>
<dbReference type="EMBL" id="BLIN01000005">
    <property type="protein sequence ID" value="GFE08623.1"/>
    <property type="molecule type" value="Genomic_DNA"/>
</dbReference>
<gene>
    <name evidence="1" type="ORF">Scani_48910</name>
</gene>
<reference evidence="1 2" key="1">
    <citation type="submission" date="2019-12" db="EMBL/GenBank/DDBJ databases">
        <title>Whole genome shotgun sequence of Streptomyces caniferus NBRC 15389.</title>
        <authorList>
            <person name="Ichikawa N."/>
            <person name="Kimura A."/>
            <person name="Kitahashi Y."/>
            <person name="Komaki H."/>
            <person name="Tamura T."/>
        </authorList>
    </citation>
    <scope>NUCLEOTIDE SEQUENCE [LARGE SCALE GENOMIC DNA]</scope>
    <source>
        <strain evidence="1 2">NBRC 15389</strain>
    </source>
</reference>
<comment type="caution">
    <text evidence="1">The sequence shown here is derived from an EMBL/GenBank/DDBJ whole genome shotgun (WGS) entry which is preliminary data.</text>
</comment>
<accession>A0A640SB57</accession>
<dbReference type="AlphaFoldDB" id="A0A640SB57"/>